<dbReference type="RefSeq" id="WP_382355099.1">
    <property type="nucleotide sequence ID" value="NZ_JBHMBP010000004.1"/>
</dbReference>
<comment type="caution">
    <text evidence="2">The sequence shown here is derived from an EMBL/GenBank/DDBJ whole genome shotgun (WGS) entry which is preliminary data.</text>
</comment>
<dbReference type="EMBL" id="JBHSYS010000001">
    <property type="protein sequence ID" value="MFC6956708.1"/>
    <property type="molecule type" value="Genomic_DNA"/>
</dbReference>
<name>A0ABW2D6E2_9ACTN</name>
<gene>
    <name evidence="2" type="ORF">ACFQS3_05815</name>
</gene>
<organism evidence="2 3">
    <name type="scientific">Glycomyces mayteni</name>
    <dbReference type="NCBI Taxonomy" id="543887"/>
    <lineage>
        <taxon>Bacteria</taxon>
        <taxon>Bacillati</taxon>
        <taxon>Actinomycetota</taxon>
        <taxon>Actinomycetes</taxon>
        <taxon>Glycomycetales</taxon>
        <taxon>Glycomycetaceae</taxon>
        <taxon>Glycomyces</taxon>
    </lineage>
</organism>
<proteinExistence type="predicted"/>
<feature type="region of interest" description="Disordered" evidence="1">
    <location>
        <begin position="265"/>
        <end position="290"/>
    </location>
</feature>
<protein>
    <recommendedName>
        <fullName evidence="4">J domain-containing protein</fullName>
    </recommendedName>
</protein>
<dbReference type="Proteomes" id="UP001596470">
    <property type="component" value="Unassembled WGS sequence"/>
</dbReference>
<reference evidence="3" key="1">
    <citation type="journal article" date="2019" name="Int. J. Syst. Evol. Microbiol.">
        <title>The Global Catalogue of Microorganisms (GCM) 10K type strain sequencing project: providing services to taxonomists for standard genome sequencing and annotation.</title>
        <authorList>
            <consortium name="The Broad Institute Genomics Platform"/>
            <consortium name="The Broad Institute Genome Sequencing Center for Infectious Disease"/>
            <person name="Wu L."/>
            <person name="Ma J."/>
        </authorList>
    </citation>
    <scope>NUCLEOTIDE SEQUENCE [LARGE SCALE GENOMIC DNA]</scope>
    <source>
        <strain evidence="3">KACC 12634</strain>
    </source>
</reference>
<evidence type="ECO:0000256" key="1">
    <source>
        <dbReference type="SAM" id="MobiDB-lite"/>
    </source>
</evidence>
<evidence type="ECO:0000313" key="3">
    <source>
        <dbReference type="Proteomes" id="UP001596470"/>
    </source>
</evidence>
<keyword evidence="3" id="KW-1185">Reference proteome</keyword>
<accession>A0ABW2D6E2</accession>
<evidence type="ECO:0008006" key="4">
    <source>
        <dbReference type="Google" id="ProtNLM"/>
    </source>
</evidence>
<sequence>MIAIILILGLIGAVCVLIWGQIKYGIFSSSIGEDPYLPETAQPPATRHLEAKVSLPSKDLYYQFDCTFKVAFTATLTGMEGHEPPIPEVESLIFSAVKGHSDKLALPQKDQLRHELNSVLMSERSMPRHHFRITAECKKVDVDPKQLEAIRNSYEEDLADERLQRKVSYLGAVFEQPLNATMWWLAQNSDKVDDLEDKAKLLYRLDRRLHPDANPSKHAFLHELDLFLDKATDDERGAIAHALAGVFRSYGHNDLVAEAESLIPGRAMPSRNGSKPDNPEASIPTQTTRS</sequence>
<evidence type="ECO:0000313" key="2">
    <source>
        <dbReference type="EMBL" id="MFC6956708.1"/>
    </source>
</evidence>